<feature type="transmembrane region" description="Helical" evidence="7">
    <location>
        <begin position="93"/>
        <end position="112"/>
    </location>
</feature>
<accession>A0A2P6N7B0</accession>
<dbReference type="OrthoDB" id="630188at2759"/>
<sequence>MEFVARKIDRYSLVDPLPTKLFEFELLQRFLLNCTLLATIGGLLWAVSDRPFLLISHVTGMLLCLWLSTNAVFSLQHGHPVLRTGWPKEIHVFLNSAAMISLIFGFVMVVAHKYEVSTDHFASAHSRLGLATFILSLLSAFGAYNFRYHLGPPRGAHLNVLNLITPGALLFPVHWTTGYLNLLMFHVTAVFGALTVPLLSWVRWHAIAGILLSAVIIIARLEPLRVARRIKMLWWQTLSSWQKGSKSSEKEFFRGSSKGPFFVSTQPDLSRLALRIARQPASNGHIFLDRQRVPTAMAQSATVLLLLALSACFLLTLASLESAPTVTKTYYITAQSQPQNETSLVATWTEGENATISEPAKRVKAEVAIQLSADILTHWKIGAALLLLKSGWNTSLNRIDFTCRLQITANMLTQFHTEYDRNNPPPQPEGYTRFVLVSDTHGREPILPAADVLLHSGDFSTFTRKMESSLKWLASLRHEHKLIVRGNHDLNRERMVSDFFETDWAKEGRIHLLEHSRITIDVPGGDSWNIFGSPYWAPMGVAEGGEKEKRLIMSIPSETDILLTHGPPYGILDNVTKFGGIRPTGCAILSEEIAKRIRPRLHVFGHIHGGRGATCIDSILYVNAAISNGLGMNQPIIVDMKK</sequence>
<keyword evidence="2" id="KW-0813">Transport</keyword>
<evidence type="ECO:0000259" key="8">
    <source>
        <dbReference type="Pfam" id="PF00149"/>
    </source>
</evidence>
<dbReference type="CDD" id="cd07379">
    <property type="entry name" value="MPP_239FB"/>
    <property type="match status" value="1"/>
</dbReference>
<evidence type="ECO:0000256" key="3">
    <source>
        <dbReference type="ARBA" id="ARBA00022692"/>
    </source>
</evidence>
<dbReference type="InterPro" id="IPR051693">
    <property type="entry name" value="UPF0046_metallophosphoest"/>
</dbReference>
<comment type="subcellular location">
    <subcellularLocation>
        <location evidence="1">Membrane</location>
    </subcellularLocation>
</comment>
<dbReference type="EMBL" id="MDYQ01000168">
    <property type="protein sequence ID" value="PRP79841.1"/>
    <property type="molecule type" value="Genomic_DNA"/>
</dbReference>
<feature type="transmembrane region" description="Helical" evidence="7">
    <location>
        <begin position="300"/>
        <end position="320"/>
    </location>
</feature>
<dbReference type="InterPro" id="IPR029052">
    <property type="entry name" value="Metallo-depent_PP-like"/>
</dbReference>
<dbReference type="InterPro" id="IPR006593">
    <property type="entry name" value="Cyt_b561/ferric_Rdtase_TM"/>
</dbReference>
<dbReference type="InterPro" id="IPR004843">
    <property type="entry name" value="Calcineurin-like_PHP"/>
</dbReference>
<organism evidence="10 11">
    <name type="scientific">Planoprotostelium fungivorum</name>
    <dbReference type="NCBI Taxonomy" id="1890364"/>
    <lineage>
        <taxon>Eukaryota</taxon>
        <taxon>Amoebozoa</taxon>
        <taxon>Evosea</taxon>
        <taxon>Variosea</taxon>
        <taxon>Cavosteliida</taxon>
        <taxon>Cavosteliaceae</taxon>
        <taxon>Planoprotostelium</taxon>
    </lineage>
</organism>
<feature type="transmembrane region" description="Helical" evidence="7">
    <location>
        <begin position="201"/>
        <end position="221"/>
    </location>
</feature>
<dbReference type="Gene3D" id="1.20.120.1770">
    <property type="match status" value="1"/>
</dbReference>
<evidence type="ECO:0000313" key="10">
    <source>
        <dbReference type="EMBL" id="PRP79841.1"/>
    </source>
</evidence>
<proteinExistence type="predicted"/>
<dbReference type="SUPFAM" id="SSF56300">
    <property type="entry name" value="Metallo-dependent phosphatases"/>
    <property type="match status" value="1"/>
</dbReference>
<name>A0A2P6N7B0_9EUKA</name>
<dbReference type="PANTHER" id="PTHR12905:SF0">
    <property type="entry name" value="CALCINEURIN-LIKE PHOSPHOESTERASE DOMAIN-CONTAINING PROTEIN"/>
    <property type="match status" value="1"/>
</dbReference>
<comment type="caution">
    <text evidence="10">The sequence shown here is derived from an EMBL/GenBank/DDBJ whole genome shotgun (WGS) entry which is preliminary data.</text>
</comment>
<dbReference type="Pfam" id="PF03188">
    <property type="entry name" value="Cytochrom_B561"/>
    <property type="match status" value="1"/>
</dbReference>
<dbReference type="Gene3D" id="3.60.21.10">
    <property type="match status" value="1"/>
</dbReference>
<dbReference type="PANTHER" id="PTHR12905">
    <property type="entry name" value="METALLOPHOSPHOESTERASE"/>
    <property type="match status" value="1"/>
</dbReference>
<evidence type="ECO:0000259" key="9">
    <source>
        <dbReference type="Pfam" id="PF03188"/>
    </source>
</evidence>
<evidence type="ECO:0000256" key="5">
    <source>
        <dbReference type="ARBA" id="ARBA00022989"/>
    </source>
</evidence>
<dbReference type="Proteomes" id="UP000241769">
    <property type="component" value="Unassembled WGS sequence"/>
</dbReference>
<dbReference type="Pfam" id="PF00149">
    <property type="entry name" value="Metallophos"/>
    <property type="match status" value="1"/>
</dbReference>
<feature type="transmembrane region" description="Helical" evidence="7">
    <location>
        <begin position="54"/>
        <end position="73"/>
    </location>
</feature>
<feature type="domain" description="Cytochrome b561" evidence="9">
    <location>
        <begin position="67"/>
        <end position="192"/>
    </location>
</feature>
<dbReference type="InParanoid" id="A0A2P6N7B0"/>
<dbReference type="GO" id="GO:0016020">
    <property type="term" value="C:membrane"/>
    <property type="evidence" value="ECO:0007669"/>
    <property type="project" value="UniProtKB-SubCell"/>
</dbReference>
<evidence type="ECO:0000256" key="4">
    <source>
        <dbReference type="ARBA" id="ARBA00022982"/>
    </source>
</evidence>
<evidence type="ECO:0000256" key="1">
    <source>
        <dbReference type="ARBA" id="ARBA00004370"/>
    </source>
</evidence>
<reference evidence="10 11" key="1">
    <citation type="journal article" date="2018" name="Genome Biol. Evol.">
        <title>Multiple Roots of Fruiting Body Formation in Amoebozoa.</title>
        <authorList>
            <person name="Hillmann F."/>
            <person name="Forbes G."/>
            <person name="Novohradska S."/>
            <person name="Ferling I."/>
            <person name="Riege K."/>
            <person name="Groth M."/>
            <person name="Westermann M."/>
            <person name="Marz M."/>
            <person name="Spaller T."/>
            <person name="Winckler T."/>
            <person name="Schaap P."/>
            <person name="Glockner G."/>
        </authorList>
    </citation>
    <scope>NUCLEOTIDE SEQUENCE [LARGE SCALE GENOMIC DNA]</scope>
    <source>
        <strain evidence="10 11">Jena</strain>
    </source>
</reference>
<feature type="transmembrane region" description="Helical" evidence="7">
    <location>
        <begin position="30"/>
        <end position="48"/>
    </location>
</feature>
<evidence type="ECO:0000256" key="6">
    <source>
        <dbReference type="ARBA" id="ARBA00023136"/>
    </source>
</evidence>
<evidence type="ECO:0000256" key="2">
    <source>
        <dbReference type="ARBA" id="ARBA00022448"/>
    </source>
</evidence>
<keyword evidence="6 7" id="KW-0472">Membrane</keyword>
<keyword evidence="4" id="KW-0249">Electron transport</keyword>
<evidence type="ECO:0000313" key="11">
    <source>
        <dbReference type="Proteomes" id="UP000241769"/>
    </source>
</evidence>
<gene>
    <name evidence="10" type="ORF">PROFUN_12453</name>
</gene>
<feature type="transmembrane region" description="Helical" evidence="7">
    <location>
        <begin position="124"/>
        <end position="144"/>
    </location>
</feature>
<keyword evidence="11" id="KW-1185">Reference proteome</keyword>
<protein>
    <submittedName>
        <fullName evidence="10">Metallophosphoesterase domain-containing protein 1-like</fullName>
    </submittedName>
</protein>
<feature type="domain" description="Calcineurin-like phosphoesterase" evidence="8">
    <location>
        <begin position="433"/>
        <end position="609"/>
    </location>
</feature>
<dbReference type="AlphaFoldDB" id="A0A2P6N7B0"/>
<evidence type="ECO:0000256" key="7">
    <source>
        <dbReference type="SAM" id="Phobius"/>
    </source>
</evidence>
<feature type="transmembrane region" description="Helical" evidence="7">
    <location>
        <begin position="156"/>
        <end position="175"/>
    </location>
</feature>
<keyword evidence="3 7" id="KW-0812">Transmembrane</keyword>
<dbReference type="GO" id="GO:0016787">
    <property type="term" value="F:hydrolase activity"/>
    <property type="evidence" value="ECO:0007669"/>
    <property type="project" value="InterPro"/>
</dbReference>
<keyword evidence="5 7" id="KW-1133">Transmembrane helix</keyword>